<organism evidence="1 2">
    <name type="scientific">Vermiconidia calcicola</name>
    <dbReference type="NCBI Taxonomy" id="1690605"/>
    <lineage>
        <taxon>Eukaryota</taxon>
        <taxon>Fungi</taxon>
        <taxon>Dikarya</taxon>
        <taxon>Ascomycota</taxon>
        <taxon>Pezizomycotina</taxon>
        <taxon>Dothideomycetes</taxon>
        <taxon>Dothideomycetidae</taxon>
        <taxon>Mycosphaerellales</taxon>
        <taxon>Extremaceae</taxon>
        <taxon>Vermiconidia</taxon>
    </lineage>
</organism>
<reference evidence="1" key="1">
    <citation type="submission" date="2023-07" db="EMBL/GenBank/DDBJ databases">
        <title>Black Yeasts Isolated from many extreme environments.</title>
        <authorList>
            <person name="Coleine C."/>
            <person name="Stajich J.E."/>
            <person name="Selbmann L."/>
        </authorList>
    </citation>
    <scope>NUCLEOTIDE SEQUENCE</scope>
    <source>
        <strain evidence="1">CCFEE 5714</strain>
    </source>
</reference>
<protein>
    <submittedName>
        <fullName evidence="1">Uncharacterized protein</fullName>
    </submittedName>
</protein>
<keyword evidence="2" id="KW-1185">Reference proteome</keyword>
<evidence type="ECO:0000313" key="1">
    <source>
        <dbReference type="EMBL" id="KAK3721319.1"/>
    </source>
</evidence>
<proteinExistence type="predicted"/>
<dbReference type="EMBL" id="JAUTXU010000018">
    <property type="protein sequence ID" value="KAK3721319.1"/>
    <property type="molecule type" value="Genomic_DNA"/>
</dbReference>
<dbReference type="Proteomes" id="UP001281147">
    <property type="component" value="Unassembled WGS sequence"/>
</dbReference>
<evidence type="ECO:0000313" key="2">
    <source>
        <dbReference type="Proteomes" id="UP001281147"/>
    </source>
</evidence>
<gene>
    <name evidence="1" type="ORF">LTR37_003195</name>
</gene>
<name>A0ACC3NQW0_9PEZI</name>
<comment type="caution">
    <text evidence="1">The sequence shown here is derived from an EMBL/GenBank/DDBJ whole genome shotgun (WGS) entry which is preliminary data.</text>
</comment>
<sequence>MEHQQDLQASSGERLTLSTSQGNQNDGKKRRLSTGQGNQNDGKSLEWVLTAANVSEEGDASSPYRPLAKDRRDIRLLTVHPSDHAADVLQCYLTEWSLEDPALSYDALSYEWAKPEPTFPITVNGHRTRIRRSLYNALRQLRTDANPEAYVIWADALCINQNDDEERGHQVAMMADVFSNASTVRAWLGKGDPALDKGLRVMERLARCSCHGAYAAECVLLLEKGPAPSRNLHSSEFLALAASFQASYWTRAWIVQELSFGKRVVLQRGDQAFHIQCWWRLACIIQAQSEIVALAGEEGRGATAMINFTSMMQYARLLCDSSGKRLGHFPWSPHVVHEAGYQLMTHFALQRASELHDYVYAMSGFLHGLLDIKPNYKKPALEVFEDANFRIIKATGSLRMLYGAASGNPALPSWVFDFTLPAPLLPYPSEASTGSAQPNAYAENPRKGQLRVMGAPLAEVVSVFEVPKETIIKARQTVWDCTNHRDRIDMKEIGFAAAALEQSKSLLCFSNGWEGCSLIRPAIGDVIYHFETLQHPLCIRRSAYGTQAAYSIVGVCYLLRPLKHTLNNLPGLRLLPQGEAERANFVPILLV</sequence>
<accession>A0ACC3NQW0</accession>